<name>A0A518B6I6_9BACT</name>
<dbReference type="RefSeq" id="WP_145259463.1">
    <property type="nucleotide sequence ID" value="NZ_CP036279.1"/>
</dbReference>
<dbReference type="OrthoDB" id="277292at2"/>
<evidence type="ECO:0000313" key="3">
    <source>
        <dbReference type="Proteomes" id="UP000317093"/>
    </source>
</evidence>
<evidence type="ECO:0000313" key="2">
    <source>
        <dbReference type="EMBL" id="QDU62591.1"/>
    </source>
</evidence>
<sequence>MTRESDDLDLIGYLLNSLEPDEEQAIEEQLERDPALRERLEEVRALIAPLSEDDLGVDVPSGLGERTLERIGDHRLGTMTEASDASSGPRFLDVLIAASVLACLSTLALPAIGELRREHARLFCANKLRQLGTAFGVYADQESERLPFIATGGPFNNAGCFAVQLKERHLLSSDAVLLCPSANNGVVHVPTFNEFLEATDRLAYVDHLRRQMGGSYGYSLGHMNRGHHAGAPLRQSARPVLSDRPPRTGDPLFVNSPNHEDAGQNVLFANGCVRWLPSRTYGCDEDLFVNDTDLIASGVNSDDTVIGTSESTPFPPDDF</sequence>
<dbReference type="EMBL" id="CP036279">
    <property type="protein sequence ID" value="QDU62591.1"/>
    <property type="molecule type" value="Genomic_DNA"/>
</dbReference>
<accession>A0A518B6I6</accession>
<reference evidence="2 3" key="1">
    <citation type="submission" date="2019-02" db="EMBL/GenBank/DDBJ databases">
        <title>Deep-cultivation of Planctomycetes and their phenomic and genomic characterization uncovers novel biology.</title>
        <authorList>
            <person name="Wiegand S."/>
            <person name="Jogler M."/>
            <person name="Boedeker C."/>
            <person name="Pinto D."/>
            <person name="Vollmers J."/>
            <person name="Rivas-Marin E."/>
            <person name="Kohn T."/>
            <person name="Peeters S.H."/>
            <person name="Heuer A."/>
            <person name="Rast P."/>
            <person name="Oberbeckmann S."/>
            <person name="Bunk B."/>
            <person name="Jeske O."/>
            <person name="Meyerdierks A."/>
            <person name="Storesund J.E."/>
            <person name="Kallscheuer N."/>
            <person name="Luecker S."/>
            <person name="Lage O.M."/>
            <person name="Pohl T."/>
            <person name="Merkel B.J."/>
            <person name="Hornburger P."/>
            <person name="Mueller R.-W."/>
            <person name="Bruemmer F."/>
            <person name="Labrenz M."/>
            <person name="Spormann A.M."/>
            <person name="Op den Camp H."/>
            <person name="Overmann J."/>
            <person name="Amann R."/>
            <person name="Jetten M.S.M."/>
            <person name="Mascher T."/>
            <person name="Medema M.H."/>
            <person name="Devos D.P."/>
            <person name="Kaster A.-K."/>
            <person name="Ovreas L."/>
            <person name="Rohde M."/>
            <person name="Galperin M.Y."/>
            <person name="Jogler C."/>
        </authorList>
    </citation>
    <scope>NUCLEOTIDE SEQUENCE [LARGE SCALE GENOMIC DNA]</scope>
    <source>
        <strain evidence="2 3">Pan216</strain>
    </source>
</reference>
<organism evidence="2 3">
    <name type="scientific">Kolteria novifilia</name>
    <dbReference type="NCBI Taxonomy" id="2527975"/>
    <lineage>
        <taxon>Bacteria</taxon>
        <taxon>Pseudomonadati</taxon>
        <taxon>Planctomycetota</taxon>
        <taxon>Planctomycetia</taxon>
        <taxon>Kolteriales</taxon>
        <taxon>Kolteriaceae</taxon>
        <taxon>Kolteria</taxon>
    </lineage>
</organism>
<dbReference type="KEGG" id="knv:Pan216_34580"/>
<dbReference type="AlphaFoldDB" id="A0A518B6I6"/>
<evidence type="ECO:0000256" key="1">
    <source>
        <dbReference type="SAM" id="MobiDB-lite"/>
    </source>
</evidence>
<keyword evidence="3" id="KW-1185">Reference proteome</keyword>
<proteinExistence type="predicted"/>
<feature type="region of interest" description="Disordered" evidence="1">
    <location>
        <begin position="227"/>
        <end position="251"/>
    </location>
</feature>
<dbReference type="Proteomes" id="UP000317093">
    <property type="component" value="Chromosome"/>
</dbReference>
<gene>
    <name evidence="2" type="ORF">Pan216_34580</name>
</gene>
<protein>
    <submittedName>
        <fullName evidence="2">Uncharacterized protein</fullName>
    </submittedName>
</protein>